<dbReference type="InterPro" id="IPR002938">
    <property type="entry name" value="FAD-bd"/>
</dbReference>
<proteinExistence type="predicted"/>
<keyword evidence="1" id="KW-0285">Flavoprotein</keyword>
<evidence type="ECO:0000256" key="1">
    <source>
        <dbReference type="ARBA" id="ARBA00022630"/>
    </source>
</evidence>
<feature type="domain" description="FAD-binding" evidence="4">
    <location>
        <begin position="5"/>
        <end position="375"/>
    </location>
</feature>
<dbReference type="GeneID" id="87934011"/>
<sequence length="601" mass="66358">MVQIETDVFIVGAGPAGASLACFLTNYGVMGLIISKASSTVRTPRSHYTNNATFECLRDIGLEEECRQLATPKELLMYSRICTTMGGEELSRTYNCGTDPNRYGEFKQASPCEQADLPQSVLEPILLRVATQNGFHLRWDCQFVSFHQDETTSKVHSVIQDVLTNQKITVISKFLCGADRARSVVARELQLPFNDTPGGGLALNVFVDADLNHILTPHSSGLIHILLHPTRPQPDFCSLAIARFVKPFTQWVFVMLARPNITAITATPSEILTHVHDLIGDPSVKVTLKRLSTWKINETYAERYTTPGKNNIFCLGDAVHRHPPFNGLGSNTSIQDAYNLAWKIGFVHQSLASLSLLDSYTAERQPIGKAIVKRANDTGRMHAKLFSLLGVPNPDTADKLQILSRLGDDKAQGEELRLAFQILVEGLDVERHGFGMEMNQLYQSDALYPDDETGPPPTNTGPPAHADLYYRESTYPGSRLPHAWLRAPAAGSKEPMISTHDLAGKGKFTLFTGIGGKKGWVEAAGMVKGLLGVEVVVHSIGWREDYRDVLFDWGRKRGVGERGAVLVRPDRVVAWRCDNVGGGDGWGEKLTRVMARILGRW</sequence>
<dbReference type="PANTHER" id="PTHR43004">
    <property type="entry name" value="TRK SYSTEM POTASSIUM UPTAKE PROTEIN"/>
    <property type="match status" value="1"/>
</dbReference>
<dbReference type="Proteomes" id="UP001326199">
    <property type="component" value="Unassembled WGS sequence"/>
</dbReference>
<dbReference type="PRINTS" id="PR00420">
    <property type="entry name" value="RNGMNOXGNASE"/>
</dbReference>
<dbReference type="Pfam" id="PF21274">
    <property type="entry name" value="Rng_hyd_C"/>
    <property type="match status" value="1"/>
</dbReference>
<dbReference type="Gene3D" id="3.50.50.60">
    <property type="entry name" value="FAD/NAD(P)-binding domain"/>
    <property type="match status" value="1"/>
</dbReference>
<evidence type="ECO:0000256" key="2">
    <source>
        <dbReference type="ARBA" id="ARBA00022827"/>
    </source>
</evidence>
<evidence type="ECO:0000259" key="4">
    <source>
        <dbReference type="Pfam" id="PF01494"/>
    </source>
</evidence>
<dbReference type="PANTHER" id="PTHR43004:SF8">
    <property type="entry name" value="FAD-BINDING DOMAIN-CONTAINING PROTEIN-RELATED"/>
    <property type="match status" value="1"/>
</dbReference>
<evidence type="ECO:0000313" key="5">
    <source>
        <dbReference type="EMBL" id="KAK4665139.1"/>
    </source>
</evidence>
<name>A0ABR0HBA4_9PEZI</name>
<keyword evidence="6" id="KW-1185">Reference proteome</keyword>
<dbReference type="InterPro" id="IPR050641">
    <property type="entry name" value="RIFMO-like"/>
</dbReference>
<dbReference type="EMBL" id="JAFFHB010000006">
    <property type="protein sequence ID" value="KAK4665139.1"/>
    <property type="molecule type" value="Genomic_DNA"/>
</dbReference>
<dbReference type="InterPro" id="IPR036188">
    <property type="entry name" value="FAD/NAD-bd_sf"/>
</dbReference>
<keyword evidence="2" id="KW-0274">FAD</keyword>
<gene>
    <name evidence="5" type="ORF">QC763_511100</name>
</gene>
<dbReference type="Gene3D" id="3.40.30.120">
    <property type="match status" value="1"/>
</dbReference>
<reference evidence="5 6" key="1">
    <citation type="journal article" date="2023" name="bioRxiv">
        <title>High-quality genome assemblies of four members of thePodospora anserinaspecies complex.</title>
        <authorList>
            <person name="Ament-Velasquez S.L."/>
            <person name="Vogan A.A."/>
            <person name="Wallerman O."/>
            <person name="Hartmann F."/>
            <person name="Gautier V."/>
            <person name="Silar P."/>
            <person name="Giraud T."/>
            <person name="Johannesson H."/>
        </authorList>
    </citation>
    <scope>NUCLEOTIDE SEQUENCE [LARGE SCALE GENOMIC DNA]</scope>
    <source>
        <strain evidence="5 6">CBS 411.78</strain>
    </source>
</reference>
<evidence type="ECO:0000313" key="6">
    <source>
        <dbReference type="Proteomes" id="UP001326199"/>
    </source>
</evidence>
<evidence type="ECO:0000256" key="3">
    <source>
        <dbReference type="ARBA" id="ARBA00023002"/>
    </source>
</evidence>
<comment type="caution">
    <text evidence="5">The sequence shown here is derived from an EMBL/GenBank/DDBJ whole genome shotgun (WGS) entry which is preliminary data.</text>
</comment>
<accession>A0ABR0HBA4</accession>
<dbReference type="SUPFAM" id="SSF51905">
    <property type="entry name" value="FAD/NAD(P)-binding domain"/>
    <property type="match status" value="1"/>
</dbReference>
<keyword evidence="3" id="KW-0560">Oxidoreductase</keyword>
<dbReference type="Gene3D" id="3.30.9.10">
    <property type="entry name" value="D-Amino Acid Oxidase, subunit A, domain 2"/>
    <property type="match status" value="1"/>
</dbReference>
<dbReference type="RefSeq" id="XP_062765105.1">
    <property type="nucleotide sequence ID" value="XM_062913668.1"/>
</dbReference>
<dbReference type="Pfam" id="PF01494">
    <property type="entry name" value="FAD_binding_3"/>
    <property type="match status" value="1"/>
</dbReference>
<protein>
    <recommendedName>
        <fullName evidence="4">FAD-binding domain-containing protein</fullName>
    </recommendedName>
</protein>
<organism evidence="5 6">
    <name type="scientific">Podospora pseudopauciseta</name>
    <dbReference type="NCBI Taxonomy" id="2093780"/>
    <lineage>
        <taxon>Eukaryota</taxon>
        <taxon>Fungi</taxon>
        <taxon>Dikarya</taxon>
        <taxon>Ascomycota</taxon>
        <taxon>Pezizomycotina</taxon>
        <taxon>Sordariomycetes</taxon>
        <taxon>Sordariomycetidae</taxon>
        <taxon>Sordariales</taxon>
        <taxon>Podosporaceae</taxon>
        <taxon>Podospora</taxon>
    </lineage>
</organism>